<dbReference type="SUPFAM" id="SSF51735">
    <property type="entry name" value="NAD(P)-binding Rossmann-fold domains"/>
    <property type="match status" value="1"/>
</dbReference>
<evidence type="ECO:0000313" key="3">
    <source>
        <dbReference type="Proteomes" id="UP001596143"/>
    </source>
</evidence>
<dbReference type="Pfam" id="PF00107">
    <property type="entry name" value="ADH_zinc_N"/>
    <property type="match status" value="1"/>
</dbReference>
<keyword evidence="3" id="KW-1185">Reference proteome</keyword>
<dbReference type="Pfam" id="PF08240">
    <property type="entry name" value="ADH_N"/>
    <property type="match status" value="1"/>
</dbReference>
<dbReference type="InterPro" id="IPR011032">
    <property type="entry name" value="GroES-like_sf"/>
</dbReference>
<dbReference type="InterPro" id="IPR036291">
    <property type="entry name" value="NAD(P)-bd_dom_sf"/>
</dbReference>
<dbReference type="Gene3D" id="3.90.180.10">
    <property type="entry name" value="Medium-chain alcohol dehydrogenases, catalytic domain"/>
    <property type="match status" value="1"/>
</dbReference>
<gene>
    <name evidence="2" type="ORF">ACFPTR_11695</name>
</gene>
<organism evidence="2 3">
    <name type="scientific">Aliibacillus thermotolerans</name>
    <dbReference type="NCBI Taxonomy" id="1834418"/>
    <lineage>
        <taxon>Bacteria</taxon>
        <taxon>Bacillati</taxon>
        <taxon>Bacillota</taxon>
        <taxon>Bacilli</taxon>
        <taxon>Bacillales</taxon>
        <taxon>Bacillaceae</taxon>
        <taxon>Aliibacillus</taxon>
    </lineage>
</organism>
<dbReference type="PANTHER" id="PTHR45033">
    <property type="match status" value="1"/>
</dbReference>
<feature type="domain" description="Enoyl reductase (ER)" evidence="1">
    <location>
        <begin position="11"/>
        <end position="332"/>
    </location>
</feature>
<dbReference type="InterPro" id="IPR020843">
    <property type="entry name" value="ER"/>
</dbReference>
<dbReference type="Gene3D" id="3.40.50.720">
    <property type="entry name" value="NAD(P)-binding Rossmann-like Domain"/>
    <property type="match status" value="1"/>
</dbReference>
<dbReference type="SUPFAM" id="SSF50129">
    <property type="entry name" value="GroES-like"/>
    <property type="match status" value="1"/>
</dbReference>
<evidence type="ECO:0000259" key="1">
    <source>
        <dbReference type="SMART" id="SM00829"/>
    </source>
</evidence>
<dbReference type="SMART" id="SM00829">
    <property type="entry name" value="PKS_ER"/>
    <property type="match status" value="1"/>
</dbReference>
<dbReference type="Proteomes" id="UP001596143">
    <property type="component" value="Unassembled WGS sequence"/>
</dbReference>
<sequence length="336" mass="36359">MMKAILVKETGGPDKAEYVDVDVPSPGKGEVLIRLKNAALNRRDFFITHGLYPGMNLPAILGSDGAGIVEEVGEGVSNVSVGDEVIMNPGLQWGENEAYGNKDFHILGMPTDGTYAQYVKITSENVYQKPSHLSWEEAAALPLAGLTAYRALFTRGELKEGENVLVPGIGSGVSQFVMQMALAKGANVYVTSSSEEKIARAKELGASGGVNYQEKDWTKQLKKLINGFDLIVDGVGGDNFNQLLSVVANGGRIVNYGATAGPVPELVLPKMFFKNMDIRGTTMGSPRDFQKMLDLFEEHSLHPVVDKTFALEDAAEALKYMEKGNNFGKIVLEIPQ</sequence>
<dbReference type="PANTHER" id="PTHR45033:SF3">
    <property type="entry name" value="DEHYDROGENASE, PUTATIVE (AFU_ORTHOLOGUE AFUA_2G13270)-RELATED"/>
    <property type="match status" value="1"/>
</dbReference>
<reference evidence="3" key="1">
    <citation type="journal article" date="2019" name="Int. J. Syst. Evol. Microbiol.">
        <title>The Global Catalogue of Microorganisms (GCM) 10K type strain sequencing project: providing services to taxonomists for standard genome sequencing and annotation.</title>
        <authorList>
            <consortium name="The Broad Institute Genomics Platform"/>
            <consortium name="The Broad Institute Genome Sequencing Center for Infectious Disease"/>
            <person name="Wu L."/>
            <person name="Ma J."/>
        </authorList>
    </citation>
    <scope>NUCLEOTIDE SEQUENCE [LARGE SCALE GENOMIC DNA]</scope>
    <source>
        <strain evidence="3">CGMCC 1.15790</strain>
    </source>
</reference>
<comment type="caution">
    <text evidence="2">The sequence shown here is derived from an EMBL/GenBank/DDBJ whole genome shotgun (WGS) entry which is preliminary data.</text>
</comment>
<dbReference type="RefSeq" id="WP_270897239.1">
    <property type="nucleotide sequence ID" value="NZ_JBHSPF010000059.1"/>
</dbReference>
<dbReference type="InterPro" id="IPR013149">
    <property type="entry name" value="ADH-like_C"/>
</dbReference>
<proteinExistence type="predicted"/>
<accession>A0ABW0UA15</accession>
<name>A0ABW0UA15_9BACI</name>
<evidence type="ECO:0000313" key="2">
    <source>
        <dbReference type="EMBL" id="MFC5629516.1"/>
    </source>
</evidence>
<dbReference type="InterPro" id="IPR013154">
    <property type="entry name" value="ADH-like_N"/>
</dbReference>
<dbReference type="InterPro" id="IPR052711">
    <property type="entry name" value="Zinc_ADH-like"/>
</dbReference>
<dbReference type="EMBL" id="JBHSPF010000059">
    <property type="protein sequence ID" value="MFC5629516.1"/>
    <property type="molecule type" value="Genomic_DNA"/>
</dbReference>
<protein>
    <submittedName>
        <fullName evidence="2">Zinc-binding alcohol dehydrogenase family protein</fullName>
    </submittedName>
</protein>